<dbReference type="InterPro" id="IPR036390">
    <property type="entry name" value="WH_DNA-bd_sf"/>
</dbReference>
<proteinExistence type="inferred from homology"/>
<dbReference type="InterPro" id="IPR004839">
    <property type="entry name" value="Aminotransferase_I/II_large"/>
</dbReference>
<dbReference type="SMART" id="SM00345">
    <property type="entry name" value="HTH_GNTR"/>
    <property type="match status" value="1"/>
</dbReference>
<evidence type="ECO:0000256" key="2">
    <source>
        <dbReference type="ARBA" id="ARBA00022898"/>
    </source>
</evidence>
<evidence type="ECO:0000256" key="5">
    <source>
        <dbReference type="ARBA" id="ARBA00023163"/>
    </source>
</evidence>
<dbReference type="CDD" id="cd00609">
    <property type="entry name" value="AAT_like"/>
    <property type="match status" value="1"/>
</dbReference>
<dbReference type="InterPro" id="IPR015424">
    <property type="entry name" value="PyrdxlP-dep_Trfase"/>
</dbReference>
<keyword evidence="2" id="KW-0663">Pyridoxal phosphate</keyword>
<dbReference type="PROSITE" id="PS50949">
    <property type="entry name" value="HTH_GNTR"/>
    <property type="match status" value="1"/>
</dbReference>
<name>A0A1J5QUI2_9ZZZZ</name>
<comment type="similarity">
    <text evidence="1">In the C-terminal section; belongs to the class-I pyridoxal-phosphate-dependent aminotransferase family.</text>
</comment>
<dbReference type="SUPFAM" id="SSF46785">
    <property type="entry name" value="Winged helix' DNA-binding domain"/>
    <property type="match status" value="1"/>
</dbReference>
<evidence type="ECO:0000313" key="7">
    <source>
        <dbReference type="EMBL" id="OIQ83535.1"/>
    </source>
</evidence>
<dbReference type="PANTHER" id="PTHR46577">
    <property type="entry name" value="HTH-TYPE TRANSCRIPTIONAL REGULATORY PROTEIN GABR"/>
    <property type="match status" value="1"/>
</dbReference>
<dbReference type="AlphaFoldDB" id="A0A1J5QUI2"/>
<evidence type="ECO:0000256" key="4">
    <source>
        <dbReference type="ARBA" id="ARBA00023125"/>
    </source>
</evidence>
<dbReference type="Gene3D" id="3.90.1150.10">
    <property type="entry name" value="Aspartate Aminotransferase, domain 1"/>
    <property type="match status" value="1"/>
</dbReference>
<dbReference type="InterPro" id="IPR015422">
    <property type="entry name" value="PyrdxlP-dep_Trfase_small"/>
</dbReference>
<reference evidence="7" key="1">
    <citation type="submission" date="2016-10" db="EMBL/GenBank/DDBJ databases">
        <title>Sequence of Gallionella enrichment culture.</title>
        <authorList>
            <person name="Poehlein A."/>
            <person name="Muehling M."/>
            <person name="Daniel R."/>
        </authorList>
    </citation>
    <scope>NUCLEOTIDE SEQUENCE</scope>
</reference>
<dbReference type="Gene3D" id="1.10.10.10">
    <property type="entry name" value="Winged helix-like DNA-binding domain superfamily/Winged helix DNA-binding domain"/>
    <property type="match status" value="1"/>
</dbReference>
<dbReference type="Pfam" id="PF00392">
    <property type="entry name" value="GntR"/>
    <property type="match status" value="1"/>
</dbReference>
<protein>
    <submittedName>
        <fullName evidence="7">HTH-type transcriptional regulator NorG</fullName>
    </submittedName>
</protein>
<dbReference type="Gene3D" id="3.40.640.10">
    <property type="entry name" value="Type I PLP-dependent aspartate aminotransferase-like (Major domain)"/>
    <property type="match status" value="1"/>
</dbReference>
<dbReference type="GO" id="GO:0030170">
    <property type="term" value="F:pyridoxal phosphate binding"/>
    <property type="evidence" value="ECO:0007669"/>
    <property type="project" value="InterPro"/>
</dbReference>
<dbReference type="Pfam" id="PF00155">
    <property type="entry name" value="Aminotran_1_2"/>
    <property type="match status" value="1"/>
</dbReference>
<comment type="caution">
    <text evidence="7">The sequence shown here is derived from an EMBL/GenBank/DDBJ whole genome shotgun (WGS) entry which is preliminary data.</text>
</comment>
<dbReference type="GO" id="GO:0003700">
    <property type="term" value="F:DNA-binding transcription factor activity"/>
    <property type="evidence" value="ECO:0007669"/>
    <property type="project" value="InterPro"/>
</dbReference>
<keyword evidence="3" id="KW-0805">Transcription regulation</keyword>
<dbReference type="EMBL" id="MLJW01000694">
    <property type="protein sequence ID" value="OIQ83535.1"/>
    <property type="molecule type" value="Genomic_DNA"/>
</dbReference>
<dbReference type="InterPro" id="IPR000524">
    <property type="entry name" value="Tscrpt_reg_HTH_GntR"/>
</dbReference>
<keyword evidence="5" id="KW-0804">Transcription</keyword>
<feature type="domain" description="HTH gntR-type" evidence="6">
    <location>
        <begin position="5"/>
        <end position="73"/>
    </location>
</feature>
<dbReference type="InterPro" id="IPR036388">
    <property type="entry name" value="WH-like_DNA-bd_sf"/>
</dbReference>
<evidence type="ECO:0000256" key="3">
    <source>
        <dbReference type="ARBA" id="ARBA00023015"/>
    </source>
</evidence>
<sequence length="477" mass="51251">MSADSPLYLSLADRLAVLASSGSLRPGARLPSVRALSEQHGVSVSTAVQAYRTLEDRGVIEARPKSGFFVRRQRSLPPLPATTRPPARPVAVEVKAIADAVYDLLGEPGYVSFGAAAASESLYANERIRRALARSARGEVDALGRYATALGAVELRQAISRRALNLGCELDHRDVVITNGCTESVALCLRAVTRPGDIVAIESPTYFGFLRALQALGLRAVEIPMQPRSGLSLEALELALDTQPIKAVVAVPTVSNPIGSVMPSAAKKRLAELLQRRAVPLIEDVICNELAPTEEARRAVRAFDRSGNVMLCGSFGKTLAPGLRGIGWVHAGRWSREVANLKRSLSGGGSPFVERAVGELLTQGGYDQSLRQLRRHFAEQVGVARQIIGAAFPPGTKVTDPSGGYVLWVELPKSVDAVELYRRCIERRIIVVPGPLFTTSTRYRNCLRLNAGAPWTAELEQALRTVGSTAQDIAAGR</sequence>
<evidence type="ECO:0000259" key="6">
    <source>
        <dbReference type="PROSITE" id="PS50949"/>
    </source>
</evidence>
<keyword evidence="4" id="KW-0238">DNA-binding</keyword>
<dbReference type="InterPro" id="IPR015421">
    <property type="entry name" value="PyrdxlP-dep_Trfase_major"/>
</dbReference>
<dbReference type="SUPFAM" id="SSF53383">
    <property type="entry name" value="PLP-dependent transferases"/>
    <property type="match status" value="1"/>
</dbReference>
<evidence type="ECO:0000256" key="1">
    <source>
        <dbReference type="ARBA" id="ARBA00005384"/>
    </source>
</evidence>
<dbReference type="GO" id="GO:0003677">
    <property type="term" value="F:DNA binding"/>
    <property type="evidence" value="ECO:0007669"/>
    <property type="project" value="UniProtKB-KW"/>
</dbReference>
<gene>
    <name evidence="7" type="primary">norG_5</name>
    <name evidence="7" type="ORF">GALL_346600</name>
</gene>
<dbReference type="CDD" id="cd07377">
    <property type="entry name" value="WHTH_GntR"/>
    <property type="match status" value="1"/>
</dbReference>
<accession>A0A1J5QUI2</accession>
<dbReference type="PANTHER" id="PTHR46577:SF2">
    <property type="entry name" value="TRANSCRIPTIONAL REGULATORY PROTEIN"/>
    <property type="match status" value="1"/>
</dbReference>
<dbReference type="InterPro" id="IPR051446">
    <property type="entry name" value="HTH_trans_reg/aminotransferase"/>
</dbReference>
<organism evidence="7">
    <name type="scientific">mine drainage metagenome</name>
    <dbReference type="NCBI Taxonomy" id="410659"/>
    <lineage>
        <taxon>unclassified sequences</taxon>
        <taxon>metagenomes</taxon>
        <taxon>ecological metagenomes</taxon>
    </lineage>
</organism>